<dbReference type="AlphaFoldDB" id="A0A5E6YDZ7"/>
<accession>A0A5E6YDZ7</accession>
<dbReference type="Pfam" id="PF10995">
    <property type="entry name" value="CBP_BcsE"/>
    <property type="match status" value="1"/>
</dbReference>
<evidence type="ECO:0000313" key="2">
    <source>
        <dbReference type="EMBL" id="VVN52258.1"/>
    </source>
</evidence>
<sequence>MAVPERLNTCLSLGGTLRLVHISLAIGGLPDQHIVLRAGGLYWVTVDHSADAKLLARQFLENIPESVPATLIASTGYAQGLVNDMAPDRGPEKLKLFEIAPRVIVPGLATLNRDLARAGTAPSSQILLVLPANSWAETTTAVQLQRWFERMRSWLLERNATLLVITHGEAALLHAQLLQLNQTLSGLSRLYRYNGDLRYQLHFWHSDLGVSAGQEFKLSDQDATLRLIPQTEVDTQPRVADDQHVYLAERSVLEGAPSMSKHWYLFENRDALLEAAQSASAATVIVGIDNSYQLLELAQQLHDLREHCGPQLKIVVREMEPSVRYRDERLLLACGANLIVPDGTLLSRFLSMIESIQGQRWQYTQSIDFKTLLERQRPPQIRGLVSPRDFFEAVAQIYQDSSGEVTHQLMKFEPVPGIGEELFLNQMCLRRFGDFACLLDGELYLFLFACRADGLEPALGNVCRLPWRDMFSQRRMLSGLSDLPADAFMKAGAVPAHLHIPVETHATQAVSATGERAPLNPQRFTLPISEPQS</sequence>
<dbReference type="EMBL" id="CABVHO010000004">
    <property type="protein sequence ID" value="VVN52258.1"/>
    <property type="molecule type" value="Genomic_DNA"/>
</dbReference>
<dbReference type="InterPro" id="IPR017745">
    <property type="entry name" value="BcsE"/>
</dbReference>
<name>A0A5E6YDZ7_PSEFL</name>
<proteinExistence type="predicted"/>
<evidence type="ECO:0000256" key="1">
    <source>
        <dbReference type="NCBIfam" id="TIGR03369"/>
    </source>
</evidence>
<protein>
    <recommendedName>
        <fullName evidence="1">Cellulose biosynthesis protein BcsE</fullName>
    </recommendedName>
</protein>
<dbReference type="Proteomes" id="UP000326437">
    <property type="component" value="Unassembled WGS sequence"/>
</dbReference>
<dbReference type="GO" id="GO:0035438">
    <property type="term" value="F:cyclic-di-GMP binding"/>
    <property type="evidence" value="ECO:0007669"/>
    <property type="project" value="InterPro"/>
</dbReference>
<evidence type="ECO:0000313" key="3">
    <source>
        <dbReference type="Proteomes" id="UP000326437"/>
    </source>
</evidence>
<reference evidence="2 3" key="1">
    <citation type="submission" date="2019-09" db="EMBL/GenBank/DDBJ databases">
        <authorList>
            <person name="Chandra G."/>
            <person name="Truman W A."/>
        </authorList>
    </citation>
    <scope>NUCLEOTIDE SEQUENCE [LARGE SCALE GENOMIC DNA]</scope>
    <source>
        <strain evidence="2">PS685</strain>
    </source>
</reference>
<gene>
    <name evidence="2" type="primary">bcsE</name>
    <name evidence="2" type="ORF">PS685_00895</name>
</gene>
<dbReference type="NCBIfam" id="TIGR03369">
    <property type="entry name" value="cellulose_bcsE"/>
    <property type="match status" value="1"/>
</dbReference>
<organism evidence="2 3">
    <name type="scientific">Pseudomonas fluorescens</name>
    <dbReference type="NCBI Taxonomy" id="294"/>
    <lineage>
        <taxon>Bacteria</taxon>
        <taxon>Pseudomonadati</taxon>
        <taxon>Pseudomonadota</taxon>
        <taxon>Gammaproteobacteria</taxon>
        <taxon>Pseudomonadales</taxon>
        <taxon>Pseudomonadaceae</taxon>
        <taxon>Pseudomonas</taxon>
    </lineage>
</organism>